<feature type="domain" description="CCHC-type" evidence="4">
    <location>
        <begin position="17"/>
        <end position="30"/>
    </location>
</feature>
<dbReference type="GO" id="GO:0006397">
    <property type="term" value="P:mRNA processing"/>
    <property type="evidence" value="ECO:0007669"/>
    <property type="project" value="UniProtKB-KW"/>
</dbReference>
<dbReference type="InterPro" id="IPR001878">
    <property type="entry name" value="Znf_CCHC"/>
</dbReference>
<dbReference type="GO" id="GO:0008270">
    <property type="term" value="F:zinc ion binding"/>
    <property type="evidence" value="ECO:0007669"/>
    <property type="project" value="UniProtKB-KW"/>
</dbReference>
<evidence type="ECO:0000256" key="2">
    <source>
        <dbReference type="PROSITE-ProRule" id="PRU00047"/>
    </source>
</evidence>
<feature type="region of interest" description="Disordered" evidence="3">
    <location>
        <begin position="80"/>
        <end position="105"/>
    </location>
</feature>
<dbReference type="PROSITE" id="PS50158">
    <property type="entry name" value="ZF_CCHC"/>
    <property type="match status" value="1"/>
</dbReference>
<keyword evidence="1" id="KW-0507">mRNA processing</keyword>
<name>A0A0C9ZWS0_9AGAM</name>
<proteinExistence type="predicted"/>
<sequence>MGYPLNPGTAAIALSECFNCGTHGHNSRNCVLPADHTERLSRKEAAWRAIVSKALRPFNRATATPISLITNHMSGYASVSMDRGNTGPKGGKRQWVGVERGTTLT</sequence>
<dbReference type="InterPro" id="IPR036875">
    <property type="entry name" value="Znf_CCHC_sf"/>
</dbReference>
<dbReference type="SUPFAM" id="SSF57756">
    <property type="entry name" value="Retrovirus zinc finger-like domains"/>
    <property type="match status" value="1"/>
</dbReference>
<evidence type="ECO:0000256" key="3">
    <source>
        <dbReference type="SAM" id="MobiDB-lite"/>
    </source>
</evidence>
<dbReference type="AlphaFoldDB" id="A0A0C9ZWS0"/>
<gene>
    <name evidence="5" type="ORF">CY34DRAFT_98916</name>
</gene>
<organism evidence="5 6">
    <name type="scientific">Suillus luteus UH-Slu-Lm8-n1</name>
    <dbReference type="NCBI Taxonomy" id="930992"/>
    <lineage>
        <taxon>Eukaryota</taxon>
        <taxon>Fungi</taxon>
        <taxon>Dikarya</taxon>
        <taxon>Basidiomycota</taxon>
        <taxon>Agaricomycotina</taxon>
        <taxon>Agaricomycetes</taxon>
        <taxon>Agaricomycetidae</taxon>
        <taxon>Boletales</taxon>
        <taxon>Suillineae</taxon>
        <taxon>Suillaceae</taxon>
        <taxon>Suillus</taxon>
    </lineage>
</organism>
<reference evidence="5 6" key="1">
    <citation type="submission" date="2014-04" db="EMBL/GenBank/DDBJ databases">
        <authorList>
            <consortium name="DOE Joint Genome Institute"/>
            <person name="Kuo A."/>
            <person name="Ruytinx J."/>
            <person name="Rineau F."/>
            <person name="Colpaert J."/>
            <person name="Kohler A."/>
            <person name="Nagy L.G."/>
            <person name="Floudas D."/>
            <person name="Copeland A."/>
            <person name="Barry K.W."/>
            <person name="Cichocki N."/>
            <person name="Veneault-Fourrey C."/>
            <person name="LaButti K."/>
            <person name="Lindquist E.A."/>
            <person name="Lipzen A."/>
            <person name="Lundell T."/>
            <person name="Morin E."/>
            <person name="Murat C."/>
            <person name="Sun H."/>
            <person name="Tunlid A."/>
            <person name="Henrissat B."/>
            <person name="Grigoriev I.V."/>
            <person name="Hibbett D.S."/>
            <person name="Martin F."/>
            <person name="Nordberg H.P."/>
            <person name="Cantor M.N."/>
            <person name="Hua S.X."/>
        </authorList>
    </citation>
    <scope>NUCLEOTIDE SEQUENCE [LARGE SCALE GENOMIC DNA]</scope>
    <source>
        <strain evidence="5 6">UH-Slu-Lm8-n1</strain>
    </source>
</reference>
<protein>
    <recommendedName>
        <fullName evidence="4">CCHC-type domain-containing protein</fullName>
    </recommendedName>
</protein>
<dbReference type="GO" id="GO:0003676">
    <property type="term" value="F:nucleic acid binding"/>
    <property type="evidence" value="ECO:0007669"/>
    <property type="project" value="InterPro"/>
</dbReference>
<evidence type="ECO:0000259" key="4">
    <source>
        <dbReference type="PROSITE" id="PS50158"/>
    </source>
</evidence>
<reference evidence="6" key="2">
    <citation type="submission" date="2015-01" db="EMBL/GenBank/DDBJ databases">
        <title>Evolutionary Origins and Diversification of the Mycorrhizal Mutualists.</title>
        <authorList>
            <consortium name="DOE Joint Genome Institute"/>
            <consortium name="Mycorrhizal Genomics Consortium"/>
            <person name="Kohler A."/>
            <person name="Kuo A."/>
            <person name="Nagy L.G."/>
            <person name="Floudas D."/>
            <person name="Copeland A."/>
            <person name="Barry K.W."/>
            <person name="Cichocki N."/>
            <person name="Veneault-Fourrey C."/>
            <person name="LaButti K."/>
            <person name="Lindquist E.A."/>
            <person name="Lipzen A."/>
            <person name="Lundell T."/>
            <person name="Morin E."/>
            <person name="Murat C."/>
            <person name="Riley R."/>
            <person name="Ohm R."/>
            <person name="Sun H."/>
            <person name="Tunlid A."/>
            <person name="Henrissat B."/>
            <person name="Grigoriev I.V."/>
            <person name="Hibbett D.S."/>
            <person name="Martin F."/>
        </authorList>
    </citation>
    <scope>NUCLEOTIDE SEQUENCE [LARGE SCALE GENOMIC DNA]</scope>
    <source>
        <strain evidence="6">UH-Slu-Lm8-n1</strain>
    </source>
</reference>
<keyword evidence="6" id="KW-1185">Reference proteome</keyword>
<keyword evidence="2" id="KW-0479">Metal-binding</keyword>
<evidence type="ECO:0000313" key="5">
    <source>
        <dbReference type="EMBL" id="KIK33851.1"/>
    </source>
</evidence>
<keyword evidence="2" id="KW-0862">Zinc</keyword>
<dbReference type="EMBL" id="KN835856">
    <property type="protein sequence ID" value="KIK33851.1"/>
    <property type="molecule type" value="Genomic_DNA"/>
</dbReference>
<dbReference type="OrthoDB" id="3260975at2759"/>
<evidence type="ECO:0000256" key="1">
    <source>
        <dbReference type="ARBA" id="ARBA00022664"/>
    </source>
</evidence>
<dbReference type="InParanoid" id="A0A0C9ZWS0"/>
<dbReference type="Proteomes" id="UP000054485">
    <property type="component" value="Unassembled WGS sequence"/>
</dbReference>
<dbReference type="HOGENOM" id="CLU_2238398_0_0_1"/>
<accession>A0A0C9ZWS0</accession>
<keyword evidence="2" id="KW-0863">Zinc-finger</keyword>
<evidence type="ECO:0000313" key="6">
    <source>
        <dbReference type="Proteomes" id="UP000054485"/>
    </source>
</evidence>